<gene>
    <name evidence="7" type="ORF">TRIADDRAFT_58045</name>
</gene>
<feature type="binding site" evidence="5">
    <location>
        <position position="168"/>
    </location>
    <ligand>
        <name>GTP</name>
        <dbReference type="ChEBI" id="CHEBI:37565"/>
    </ligand>
</feature>
<keyword evidence="4" id="KW-0496">Mitochondrion</keyword>
<dbReference type="PANTHER" id="PTHR45782:SF4">
    <property type="entry name" value="MITOCHONDRIAL RIBOSOME-ASSOCIATED GTPASE 1"/>
    <property type="match status" value="1"/>
</dbReference>
<feature type="domain" description="G" evidence="6">
    <location>
        <begin position="108"/>
        <end position="211"/>
    </location>
</feature>
<dbReference type="InterPro" id="IPR016478">
    <property type="entry name" value="GTPase_MTG1"/>
</dbReference>
<evidence type="ECO:0000256" key="1">
    <source>
        <dbReference type="ARBA" id="ARBA00022741"/>
    </source>
</evidence>
<dbReference type="OrthoDB" id="269151at2759"/>
<dbReference type="InterPro" id="IPR027417">
    <property type="entry name" value="P-loop_NTPase"/>
</dbReference>
<feature type="binding site" evidence="5">
    <location>
        <begin position="73"/>
        <end position="76"/>
    </location>
    <ligand>
        <name>GTP</name>
        <dbReference type="ChEBI" id="CHEBI:37565"/>
    </ligand>
</feature>
<dbReference type="PANTHER" id="PTHR45782">
    <property type="entry name" value="MITOCHONDRIAL RIBOSOME-ASSOCIATED GTPASE 1"/>
    <property type="match status" value="1"/>
</dbReference>
<dbReference type="PIRSF" id="PIRSF006230">
    <property type="entry name" value="MG442"/>
    <property type="match status" value="1"/>
</dbReference>
<keyword evidence="1 4" id="KW-0547">Nucleotide-binding</keyword>
<name>B3S2J2_TRIAD</name>
<organism evidence="7 8">
    <name type="scientific">Trichoplax adhaerens</name>
    <name type="common">Trichoplax reptans</name>
    <dbReference type="NCBI Taxonomy" id="10228"/>
    <lineage>
        <taxon>Eukaryota</taxon>
        <taxon>Metazoa</taxon>
        <taxon>Placozoa</taxon>
        <taxon>Uniplacotomia</taxon>
        <taxon>Trichoplacea</taxon>
        <taxon>Trichoplacidae</taxon>
        <taxon>Trichoplax</taxon>
    </lineage>
</organism>
<dbReference type="KEGG" id="tad:TRIADDRAFT_58045"/>
<evidence type="ECO:0000256" key="4">
    <source>
        <dbReference type="PIRNR" id="PIRNR006230"/>
    </source>
</evidence>
<dbReference type="GO" id="GO:0003924">
    <property type="term" value="F:GTPase activity"/>
    <property type="evidence" value="ECO:0000318"/>
    <property type="project" value="GO_Central"/>
</dbReference>
<dbReference type="GO" id="GO:0005743">
    <property type="term" value="C:mitochondrial inner membrane"/>
    <property type="evidence" value="ECO:0007669"/>
    <property type="project" value="UniProtKB-SubCell"/>
</dbReference>
<dbReference type="RefSeq" id="XP_002114014.1">
    <property type="nucleotide sequence ID" value="XM_002113978.1"/>
</dbReference>
<sequence>MAGQNFRTFFQFPSLNSVQWYPGHMAKGMHKMQAVLVRCDCVLEVRDARIPFSSRNEKFSRILAGRPRVLILNKADLSAKNTRKIIPAALRSMNEHGISSDNKKGFFRIMVIGLPNVGKSSVINAIRRIRKNKGNAAHVGGVPGITRAVQTNIEVCSNPKTFLVDTPGIMPTYVRDVEVGFKLALVGTIKDHLIGEEHIADYLLFTLNRQKQFSYVEYFGLDDCTDDIDQLLVHIGHKMGALRKGGVLDLKQAATRFLTKFRHGHLGTILLDKIHKTT</sequence>
<dbReference type="InterPro" id="IPR006073">
    <property type="entry name" value="GTP-bd"/>
</dbReference>
<evidence type="ECO:0000313" key="8">
    <source>
        <dbReference type="Proteomes" id="UP000009022"/>
    </source>
</evidence>
<dbReference type="Gene3D" id="1.10.1580.10">
    <property type="match status" value="1"/>
</dbReference>
<dbReference type="FunCoup" id="B3S2J2">
    <property type="interactions" value="1708"/>
</dbReference>
<dbReference type="Pfam" id="PF01926">
    <property type="entry name" value="MMR_HSR1"/>
    <property type="match status" value="1"/>
</dbReference>
<dbReference type="GeneID" id="6755227"/>
<keyword evidence="8" id="KW-1185">Reference proteome</keyword>
<dbReference type="eggNOG" id="KOG2485">
    <property type="taxonomic scope" value="Eukaryota"/>
</dbReference>
<evidence type="ECO:0000256" key="5">
    <source>
        <dbReference type="PIRSR" id="PIRSR006230-1"/>
    </source>
</evidence>
<dbReference type="CTD" id="6755227"/>
<protein>
    <recommendedName>
        <fullName evidence="4">Mitochondrial GTPase 1</fullName>
    </recommendedName>
</protein>
<comment type="similarity">
    <text evidence="4">Belongs to the TRAFAC class YlqF/YawG GTPase family. MTG1 subfamily.</text>
</comment>
<dbReference type="STRING" id="10228.B3S2J2"/>
<accession>B3S2J2</accession>
<dbReference type="Proteomes" id="UP000009022">
    <property type="component" value="Unassembled WGS sequence"/>
</dbReference>
<dbReference type="AlphaFoldDB" id="B3S2J2"/>
<dbReference type="PhylomeDB" id="B3S2J2"/>
<evidence type="ECO:0000256" key="2">
    <source>
        <dbReference type="ARBA" id="ARBA00023134"/>
    </source>
</evidence>
<comment type="function">
    <text evidence="3 4">Plays a role in the regulation of the mitochondrial ribosome assembly and of translational activity. Displays mitochondrial GTPase activity.</text>
</comment>
<evidence type="ECO:0000259" key="6">
    <source>
        <dbReference type="Pfam" id="PF01926"/>
    </source>
</evidence>
<dbReference type="CDD" id="cd01856">
    <property type="entry name" value="YlqF"/>
    <property type="match status" value="1"/>
</dbReference>
<evidence type="ECO:0000256" key="3">
    <source>
        <dbReference type="ARBA" id="ARBA00045284"/>
    </source>
</evidence>
<dbReference type="EMBL" id="DS985247">
    <property type="protein sequence ID" value="EDV23104.1"/>
    <property type="molecule type" value="Genomic_DNA"/>
</dbReference>
<comment type="subcellular location">
    <subcellularLocation>
        <location evidence="4">Mitochondrion inner membrane</location>
        <topology evidence="4">Peripheral membrane protein</topology>
    </subcellularLocation>
</comment>
<dbReference type="SUPFAM" id="SSF52540">
    <property type="entry name" value="P-loop containing nucleoside triphosphate hydrolases"/>
    <property type="match status" value="1"/>
</dbReference>
<reference evidence="7 8" key="1">
    <citation type="journal article" date="2008" name="Nature">
        <title>The Trichoplax genome and the nature of placozoans.</title>
        <authorList>
            <person name="Srivastava M."/>
            <person name="Begovic E."/>
            <person name="Chapman J."/>
            <person name="Putnam N.H."/>
            <person name="Hellsten U."/>
            <person name="Kawashima T."/>
            <person name="Kuo A."/>
            <person name="Mitros T."/>
            <person name="Salamov A."/>
            <person name="Carpenter M.L."/>
            <person name="Signorovitch A.Y."/>
            <person name="Moreno M.A."/>
            <person name="Kamm K."/>
            <person name="Grimwood J."/>
            <person name="Schmutz J."/>
            <person name="Shapiro H."/>
            <person name="Grigoriev I.V."/>
            <person name="Buss L.W."/>
            <person name="Schierwater B."/>
            <person name="Dellaporta S.L."/>
            <person name="Rokhsar D.S."/>
        </authorList>
    </citation>
    <scope>NUCLEOTIDE SEQUENCE [LARGE SCALE GENOMIC DNA]</scope>
    <source>
        <strain evidence="7 8">Grell-BS-1999</strain>
    </source>
</reference>
<dbReference type="GO" id="GO:0005739">
    <property type="term" value="C:mitochondrion"/>
    <property type="evidence" value="ECO:0000318"/>
    <property type="project" value="GO_Central"/>
</dbReference>
<dbReference type="InParanoid" id="B3S2J2"/>
<proteinExistence type="inferred from homology"/>
<dbReference type="GO" id="GO:0005525">
    <property type="term" value="F:GTP binding"/>
    <property type="evidence" value="ECO:0007669"/>
    <property type="project" value="UniProtKB-KW"/>
</dbReference>
<dbReference type="InterPro" id="IPR023179">
    <property type="entry name" value="GTP-bd_ortho_bundle_sf"/>
</dbReference>
<dbReference type="Gene3D" id="3.40.50.300">
    <property type="entry name" value="P-loop containing nucleotide triphosphate hydrolases"/>
    <property type="match status" value="1"/>
</dbReference>
<keyword evidence="2 4" id="KW-0342">GTP-binding</keyword>
<dbReference type="OMA" id="GVLWPKF"/>
<dbReference type="HOGENOM" id="CLU_011106_0_2_1"/>
<feature type="binding site" evidence="5">
    <location>
        <begin position="116"/>
        <end position="121"/>
    </location>
    <ligand>
        <name>GTP</name>
        <dbReference type="ChEBI" id="CHEBI:37565"/>
    </ligand>
</feature>
<dbReference type="FunFam" id="1.10.1580.10:FF:000004">
    <property type="entry name" value="Mitochondrial GTPase 1"/>
    <property type="match status" value="1"/>
</dbReference>
<evidence type="ECO:0000313" key="7">
    <source>
        <dbReference type="EMBL" id="EDV23104.1"/>
    </source>
</evidence>